<evidence type="ECO:0000313" key="1">
    <source>
        <dbReference type="EMBL" id="EYC19019.1"/>
    </source>
</evidence>
<organism evidence="1 2">
    <name type="scientific">Ancylostoma ceylanicum</name>
    <dbReference type="NCBI Taxonomy" id="53326"/>
    <lineage>
        <taxon>Eukaryota</taxon>
        <taxon>Metazoa</taxon>
        <taxon>Ecdysozoa</taxon>
        <taxon>Nematoda</taxon>
        <taxon>Chromadorea</taxon>
        <taxon>Rhabditida</taxon>
        <taxon>Rhabditina</taxon>
        <taxon>Rhabditomorpha</taxon>
        <taxon>Strongyloidea</taxon>
        <taxon>Ancylostomatidae</taxon>
        <taxon>Ancylostomatinae</taxon>
        <taxon>Ancylostoma</taxon>
    </lineage>
</organism>
<comment type="caution">
    <text evidence="1">The sequence shown here is derived from an EMBL/GenBank/DDBJ whole genome shotgun (WGS) entry which is preliminary data.</text>
</comment>
<dbReference type="EMBL" id="JARK01001361">
    <property type="protein sequence ID" value="EYC19019.1"/>
    <property type="molecule type" value="Genomic_DNA"/>
</dbReference>
<dbReference type="Proteomes" id="UP000024635">
    <property type="component" value="Unassembled WGS sequence"/>
</dbReference>
<protein>
    <submittedName>
        <fullName evidence="1">Uncharacterized protein</fullName>
    </submittedName>
</protein>
<evidence type="ECO:0000313" key="2">
    <source>
        <dbReference type="Proteomes" id="UP000024635"/>
    </source>
</evidence>
<proteinExistence type="predicted"/>
<keyword evidence="2" id="KW-1185">Reference proteome</keyword>
<dbReference type="AlphaFoldDB" id="A0A016UUA8"/>
<sequence>MTTRILDSQATRRTIKRMNNRLSRFIWILSPLLLYHVHNAASDSDTFVRFCQAPANYGKGKLEGTTKCTVTYSHKQTKDDTQAENFCTQGTPYRITSFTKGKPTICVYEKDYSCEAHEEDIGENCFLVHEKEGPFDPDACPDGYDLHVFEDRGELKWCTGFGPETNIRNTPSCANQARVPSNDSS</sequence>
<gene>
    <name evidence="1" type="primary">Acey_s0025.g1120</name>
    <name evidence="1" type="ORF">Y032_0025g1120</name>
</gene>
<name>A0A016UUA8_9BILA</name>
<reference evidence="2" key="1">
    <citation type="journal article" date="2015" name="Nat. Genet.">
        <title>The genome and transcriptome of the zoonotic hookworm Ancylostoma ceylanicum identify infection-specific gene families.</title>
        <authorList>
            <person name="Schwarz E.M."/>
            <person name="Hu Y."/>
            <person name="Antoshechkin I."/>
            <person name="Miller M.M."/>
            <person name="Sternberg P.W."/>
            <person name="Aroian R.V."/>
        </authorList>
    </citation>
    <scope>NUCLEOTIDE SEQUENCE</scope>
    <source>
        <strain evidence="2">HY135</strain>
    </source>
</reference>
<accession>A0A016UUA8</accession>